<dbReference type="EMBL" id="JGZB01000004">
    <property type="protein sequence ID" value="KFI68357.1"/>
    <property type="molecule type" value="Genomic_DNA"/>
</dbReference>
<evidence type="ECO:0000313" key="3">
    <source>
        <dbReference type="Proteomes" id="UP000029052"/>
    </source>
</evidence>
<sequence>MAHHPHGTGELDVYSYTVSNIKSDEPEGIVLPSAGNTGMFFTLELGVLIVGFGLWAGKRAIMTERTAVNHHGQ</sequence>
<keyword evidence="1" id="KW-1133">Transmembrane helix</keyword>
<comment type="caution">
    <text evidence="2">The sequence shown here is derived from an EMBL/GenBank/DDBJ whole genome shotgun (WGS) entry which is preliminary data.</text>
</comment>
<name>A0A087BBF7_9BIFI</name>
<accession>A0A087BBF7</accession>
<dbReference type="Proteomes" id="UP000029052">
    <property type="component" value="Unassembled WGS sequence"/>
</dbReference>
<keyword evidence="1" id="KW-0472">Membrane</keyword>
<feature type="transmembrane region" description="Helical" evidence="1">
    <location>
        <begin position="38"/>
        <end position="56"/>
    </location>
</feature>
<proteinExistence type="predicted"/>
<reference evidence="2 3" key="1">
    <citation type="submission" date="2014-03" db="EMBL/GenBank/DDBJ databases">
        <title>Genomics of Bifidobacteria.</title>
        <authorList>
            <person name="Ventura M."/>
            <person name="Milani C."/>
            <person name="Lugli G.A."/>
        </authorList>
    </citation>
    <scope>NUCLEOTIDE SEQUENCE [LARGE SCALE GENOMIC DNA]</scope>
    <source>
        <strain evidence="2 3">LMG 11591</strain>
    </source>
</reference>
<evidence type="ECO:0000256" key="1">
    <source>
        <dbReference type="SAM" id="Phobius"/>
    </source>
</evidence>
<protein>
    <submittedName>
        <fullName evidence="2">Uncharacterized protein</fullName>
    </submittedName>
</protein>
<organism evidence="2 3">
    <name type="scientific">Bifidobacterium magnum</name>
    <dbReference type="NCBI Taxonomy" id="1692"/>
    <lineage>
        <taxon>Bacteria</taxon>
        <taxon>Bacillati</taxon>
        <taxon>Actinomycetota</taxon>
        <taxon>Actinomycetes</taxon>
        <taxon>Bifidobacteriales</taxon>
        <taxon>Bifidobacteriaceae</taxon>
        <taxon>Bifidobacterium</taxon>
    </lineage>
</organism>
<dbReference type="RefSeq" id="WP_022860103.1">
    <property type="nucleotide sequence ID" value="NZ_JGZB01000004.1"/>
</dbReference>
<dbReference type="AlphaFoldDB" id="A0A087BBF7"/>
<keyword evidence="1" id="KW-0812">Transmembrane</keyword>
<keyword evidence="3" id="KW-1185">Reference proteome</keyword>
<gene>
    <name evidence="2" type="ORF">BMAGN_0318</name>
</gene>
<evidence type="ECO:0000313" key="2">
    <source>
        <dbReference type="EMBL" id="KFI68357.1"/>
    </source>
</evidence>